<evidence type="ECO:0000259" key="6">
    <source>
        <dbReference type="Pfam" id="PF00892"/>
    </source>
</evidence>
<evidence type="ECO:0000256" key="3">
    <source>
        <dbReference type="ARBA" id="ARBA00022989"/>
    </source>
</evidence>
<dbReference type="RefSeq" id="WP_261897302.1">
    <property type="nucleotide sequence ID" value="NZ_AP024896.1"/>
</dbReference>
<reference evidence="7 8" key="1">
    <citation type="submission" date="2023-11" db="EMBL/GenBank/DDBJ databases">
        <title>Plant-associative lifestyle of Vibrio porteresiae and its evolutionary dynamics.</title>
        <authorList>
            <person name="Rameshkumar N."/>
            <person name="Kirti K."/>
        </authorList>
    </citation>
    <scope>NUCLEOTIDE SEQUENCE [LARGE SCALE GENOMIC DNA]</scope>
    <source>
        <strain evidence="7 8">MSSRF30</strain>
    </source>
</reference>
<feature type="transmembrane region" description="Helical" evidence="5">
    <location>
        <begin position="69"/>
        <end position="88"/>
    </location>
</feature>
<evidence type="ECO:0000313" key="8">
    <source>
        <dbReference type="Proteomes" id="UP001304071"/>
    </source>
</evidence>
<protein>
    <submittedName>
        <fullName evidence="7">DMT family transporter</fullName>
    </submittedName>
</protein>
<feature type="domain" description="EamA" evidence="6">
    <location>
        <begin position="8"/>
        <end position="139"/>
    </location>
</feature>
<dbReference type="PANTHER" id="PTHR22911:SF6">
    <property type="entry name" value="SOLUTE CARRIER FAMILY 35 MEMBER G1"/>
    <property type="match status" value="1"/>
</dbReference>
<gene>
    <name evidence="7" type="ORF">R8Z52_20510</name>
</gene>
<keyword evidence="2 5" id="KW-0812">Transmembrane</keyword>
<feature type="transmembrane region" description="Helical" evidence="5">
    <location>
        <begin position="239"/>
        <end position="259"/>
    </location>
</feature>
<evidence type="ECO:0000256" key="4">
    <source>
        <dbReference type="ARBA" id="ARBA00023136"/>
    </source>
</evidence>
<proteinExistence type="predicted"/>
<feature type="transmembrane region" description="Helical" evidence="5">
    <location>
        <begin position="149"/>
        <end position="168"/>
    </location>
</feature>
<dbReference type="SUPFAM" id="SSF103481">
    <property type="entry name" value="Multidrug resistance efflux transporter EmrE"/>
    <property type="match status" value="2"/>
</dbReference>
<dbReference type="Gene3D" id="1.10.3730.20">
    <property type="match status" value="2"/>
</dbReference>
<feature type="transmembrane region" description="Helical" evidence="5">
    <location>
        <begin position="265"/>
        <end position="283"/>
    </location>
</feature>
<accession>A0ABZ0QN21</accession>
<evidence type="ECO:0000256" key="1">
    <source>
        <dbReference type="ARBA" id="ARBA00004141"/>
    </source>
</evidence>
<evidence type="ECO:0000313" key="7">
    <source>
        <dbReference type="EMBL" id="WPC76910.1"/>
    </source>
</evidence>
<dbReference type="InterPro" id="IPR037185">
    <property type="entry name" value="EmrE-like"/>
</dbReference>
<dbReference type="EMBL" id="CP138204">
    <property type="protein sequence ID" value="WPC76910.1"/>
    <property type="molecule type" value="Genomic_DNA"/>
</dbReference>
<organism evidence="7 8">
    <name type="scientific">Vibrio porteresiae DSM 19223</name>
    <dbReference type="NCBI Taxonomy" id="1123496"/>
    <lineage>
        <taxon>Bacteria</taxon>
        <taxon>Pseudomonadati</taxon>
        <taxon>Pseudomonadota</taxon>
        <taxon>Gammaproteobacteria</taxon>
        <taxon>Vibrionales</taxon>
        <taxon>Vibrionaceae</taxon>
        <taxon>Vibrio</taxon>
    </lineage>
</organism>
<dbReference type="Pfam" id="PF00892">
    <property type="entry name" value="EamA"/>
    <property type="match status" value="2"/>
</dbReference>
<feature type="transmembrane region" description="Helical" evidence="5">
    <location>
        <begin position="94"/>
        <end position="116"/>
    </location>
</feature>
<dbReference type="PANTHER" id="PTHR22911">
    <property type="entry name" value="ACYL-MALONYL CONDENSING ENZYME-RELATED"/>
    <property type="match status" value="1"/>
</dbReference>
<evidence type="ECO:0000256" key="2">
    <source>
        <dbReference type="ARBA" id="ARBA00022692"/>
    </source>
</evidence>
<dbReference type="InterPro" id="IPR000620">
    <property type="entry name" value="EamA_dom"/>
</dbReference>
<keyword evidence="4 5" id="KW-0472">Membrane</keyword>
<dbReference type="Proteomes" id="UP001304071">
    <property type="component" value="Chromosome 2"/>
</dbReference>
<feature type="transmembrane region" description="Helical" evidence="5">
    <location>
        <begin position="175"/>
        <end position="199"/>
    </location>
</feature>
<feature type="domain" description="EamA" evidence="6">
    <location>
        <begin position="149"/>
        <end position="281"/>
    </location>
</feature>
<keyword evidence="3 5" id="KW-1133">Transmembrane helix</keyword>
<sequence length="296" mass="33096">MGKNKNTIGALLVLIATFTLTIKDSADKYLMLHHYHPVQILWFRFAIPALILAFTMRKEFVVSVKVTQWRLLARSAMFLFCALVSVIALKDIPLNTYIMIAQLGPIAYMLAGILFFKEKFSGLRWGATLLGFCGVMVILQPSGSADFNWMYLLPLLIVFAATGYNLITKTISSDVSFLSIFINTFWVLGCVASVLLLVNPSWWVTPHWQDVPYLLAVPIVTLVSQFCLIKAMKLAEASYLAPFFYFQIVFACLIGYWWFGEVPTHASLIGGILIVCAGALLMLKRSPAKKTSTEQA</sequence>
<evidence type="ECO:0000256" key="5">
    <source>
        <dbReference type="SAM" id="Phobius"/>
    </source>
</evidence>
<feature type="transmembrane region" description="Helical" evidence="5">
    <location>
        <begin position="39"/>
        <end position="57"/>
    </location>
</feature>
<comment type="subcellular location">
    <subcellularLocation>
        <location evidence="1">Membrane</location>
        <topology evidence="1">Multi-pass membrane protein</topology>
    </subcellularLocation>
</comment>
<name>A0ABZ0QN21_9VIBR</name>
<feature type="transmembrane region" description="Helical" evidence="5">
    <location>
        <begin position="211"/>
        <end position="232"/>
    </location>
</feature>
<feature type="transmembrane region" description="Helical" evidence="5">
    <location>
        <begin position="123"/>
        <end position="143"/>
    </location>
</feature>
<keyword evidence="8" id="KW-1185">Reference proteome</keyword>